<dbReference type="CDD" id="cd04647">
    <property type="entry name" value="LbH_MAT_like"/>
    <property type="match status" value="1"/>
</dbReference>
<gene>
    <name evidence="1" type="ORF">UFOPK3004_02076</name>
</gene>
<organism evidence="1">
    <name type="scientific">freshwater metagenome</name>
    <dbReference type="NCBI Taxonomy" id="449393"/>
    <lineage>
        <taxon>unclassified sequences</taxon>
        <taxon>metagenomes</taxon>
        <taxon>ecological metagenomes</taxon>
    </lineage>
</organism>
<sequence>MIEIHPSAYVSPLADIEESLKGSKIIVGPNSYIDAFVKIKAAGGLGNITIGRQSYINSGCVLYIGNGIEIGDNVSIAANCVLAPTNHEFKNRNVLHQMQGFRPSRGGIVIEDDVWIGAGSVLLDGSKVARGGIIGACSLVRGATDEFGVYAGNPLVKHGERTAN</sequence>
<dbReference type="InterPro" id="IPR051159">
    <property type="entry name" value="Hexapeptide_acetyltransf"/>
</dbReference>
<dbReference type="PANTHER" id="PTHR23416">
    <property type="entry name" value="SIALIC ACID SYNTHASE-RELATED"/>
    <property type="match status" value="1"/>
</dbReference>
<proteinExistence type="predicted"/>
<dbReference type="InterPro" id="IPR001451">
    <property type="entry name" value="Hexapep"/>
</dbReference>
<dbReference type="AlphaFoldDB" id="A0A6J6ZXM7"/>
<dbReference type="InterPro" id="IPR011004">
    <property type="entry name" value="Trimer_LpxA-like_sf"/>
</dbReference>
<reference evidence="1" key="1">
    <citation type="submission" date="2020-05" db="EMBL/GenBank/DDBJ databases">
        <authorList>
            <person name="Chiriac C."/>
            <person name="Salcher M."/>
            <person name="Ghai R."/>
            <person name="Kavagutti S V."/>
        </authorList>
    </citation>
    <scope>NUCLEOTIDE SEQUENCE</scope>
</reference>
<accession>A0A6J6ZXM7</accession>
<dbReference type="Gene3D" id="2.160.10.10">
    <property type="entry name" value="Hexapeptide repeat proteins"/>
    <property type="match status" value="1"/>
</dbReference>
<dbReference type="Pfam" id="PF00132">
    <property type="entry name" value="Hexapep"/>
    <property type="match status" value="1"/>
</dbReference>
<dbReference type="EMBL" id="CAFAAL010000327">
    <property type="protein sequence ID" value="CAB4825302.1"/>
    <property type="molecule type" value="Genomic_DNA"/>
</dbReference>
<dbReference type="PANTHER" id="PTHR23416:SF78">
    <property type="entry name" value="LIPOPOLYSACCHARIDE BIOSYNTHESIS O-ACETYL TRANSFERASE WBBJ-RELATED"/>
    <property type="match status" value="1"/>
</dbReference>
<evidence type="ECO:0000313" key="1">
    <source>
        <dbReference type="EMBL" id="CAB4825302.1"/>
    </source>
</evidence>
<name>A0A6J6ZXM7_9ZZZZ</name>
<protein>
    <submittedName>
        <fullName evidence="1">Unannotated protein</fullName>
    </submittedName>
</protein>
<dbReference type="SUPFAM" id="SSF51161">
    <property type="entry name" value="Trimeric LpxA-like enzymes"/>
    <property type="match status" value="1"/>
</dbReference>